<proteinExistence type="predicted"/>
<reference evidence="1 2" key="1">
    <citation type="submission" date="2016-06" db="EMBL/GenBank/DDBJ databases">
        <authorList>
            <person name="Kjaerup R.B."/>
            <person name="Dalgaard T.S."/>
            <person name="Juul-Madsen H.R."/>
        </authorList>
    </citation>
    <scope>NUCLEOTIDE SEQUENCE [LARGE SCALE GENOMIC DNA]</scope>
    <source>
        <strain evidence="1 2">GCSL-Mp3</strain>
    </source>
</reference>
<protein>
    <submittedName>
        <fullName evidence="1">Uncharacterized protein</fullName>
    </submittedName>
</protein>
<evidence type="ECO:0000313" key="2">
    <source>
        <dbReference type="Proteomes" id="UP000092247"/>
    </source>
</evidence>
<comment type="caution">
    <text evidence="1">The sequence shown here is derived from an EMBL/GenBank/DDBJ whole genome shotgun (WGS) entry which is preliminary data.</text>
</comment>
<dbReference type="RefSeq" id="WP_067423951.1">
    <property type="nucleotide sequence ID" value="NZ_LZEX01000021.1"/>
</dbReference>
<dbReference type="Proteomes" id="UP000092247">
    <property type="component" value="Unassembled WGS sequence"/>
</dbReference>
<gene>
    <name evidence="1" type="ORF">AYY17_20650</name>
</gene>
<name>A0A1B8HBH7_9GAMM</name>
<dbReference type="EMBL" id="LZEX01000021">
    <property type="protein sequence ID" value="OBU06449.1"/>
    <property type="molecule type" value="Genomic_DNA"/>
</dbReference>
<evidence type="ECO:0000313" key="1">
    <source>
        <dbReference type="EMBL" id="OBU06449.1"/>
    </source>
</evidence>
<dbReference type="AlphaFoldDB" id="A0A1B8HBH7"/>
<sequence>MPLTWLHLYLESLVSILYTQQYTLNHIKISLALPIKKELLHSQLLQNNLISALTLLTTLIEKFRVNVNLKIVSDNIDAGVLKIMEKECENIVNYMNNAPNKRYYSKGKYIETQVVNASPDPRPKNGKFHVEMSVETSEITFISDVLAYTTFQHLMEFMKENEGLSLNTTKSISGHPLEEFIALVYPPELEDENIFGKVLGPGRGK</sequence>
<organism evidence="1 2">
    <name type="scientific">Morganella psychrotolerans</name>
    <dbReference type="NCBI Taxonomy" id="368603"/>
    <lineage>
        <taxon>Bacteria</taxon>
        <taxon>Pseudomonadati</taxon>
        <taxon>Pseudomonadota</taxon>
        <taxon>Gammaproteobacteria</taxon>
        <taxon>Enterobacterales</taxon>
        <taxon>Morganellaceae</taxon>
        <taxon>Morganella</taxon>
    </lineage>
</organism>
<accession>A0A1B8HBH7</accession>